<gene>
    <name evidence="2" type="ORF">K469DRAFT_308507</name>
</gene>
<evidence type="ECO:0000313" key="3">
    <source>
        <dbReference type="Proteomes" id="UP000800200"/>
    </source>
</evidence>
<keyword evidence="3" id="KW-1185">Reference proteome</keyword>
<sequence length="160" mass="18247">MITVMHFTSRDMVEALFRCSKSTSNIRTLMLIPDPVAAEEFDLAQAISRPILQQTLSSLTQWSQNICSNALLCLPCEILIHILLFLPLQDMANFRLSSKRIAELSKVATLPQPFWAIRLVEKENELGFFLRVGFHPSDDTLMGKECTLHAWPSYRNVEHS</sequence>
<proteinExistence type="predicted"/>
<dbReference type="EMBL" id="ML994615">
    <property type="protein sequence ID" value="KAF2192273.1"/>
    <property type="molecule type" value="Genomic_DNA"/>
</dbReference>
<dbReference type="Pfam" id="PF00646">
    <property type="entry name" value="F-box"/>
    <property type="match status" value="1"/>
</dbReference>
<protein>
    <recommendedName>
        <fullName evidence="1">F-box domain-containing protein</fullName>
    </recommendedName>
</protein>
<dbReference type="SUPFAM" id="SSF81383">
    <property type="entry name" value="F-box domain"/>
    <property type="match status" value="1"/>
</dbReference>
<feature type="domain" description="F-box" evidence="1">
    <location>
        <begin position="68"/>
        <end position="118"/>
    </location>
</feature>
<dbReference type="PROSITE" id="PS50181">
    <property type="entry name" value="FBOX"/>
    <property type="match status" value="1"/>
</dbReference>
<organism evidence="2 3">
    <name type="scientific">Zopfia rhizophila CBS 207.26</name>
    <dbReference type="NCBI Taxonomy" id="1314779"/>
    <lineage>
        <taxon>Eukaryota</taxon>
        <taxon>Fungi</taxon>
        <taxon>Dikarya</taxon>
        <taxon>Ascomycota</taxon>
        <taxon>Pezizomycotina</taxon>
        <taxon>Dothideomycetes</taxon>
        <taxon>Dothideomycetes incertae sedis</taxon>
        <taxon>Zopfiaceae</taxon>
        <taxon>Zopfia</taxon>
    </lineage>
</organism>
<evidence type="ECO:0000259" key="1">
    <source>
        <dbReference type="PROSITE" id="PS50181"/>
    </source>
</evidence>
<dbReference type="AlphaFoldDB" id="A0A6A6EMJ2"/>
<evidence type="ECO:0000313" key="2">
    <source>
        <dbReference type="EMBL" id="KAF2192273.1"/>
    </source>
</evidence>
<accession>A0A6A6EMJ2</accession>
<dbReference type="InterPro" id="IPR001810">
    <property type="entry name" value="F-box_dom"/>
</dbReference>
<dbReference type="Proteomes" id="UP000800200">
    <property type="component" value="Unassembled WGS sequence"/>
</dbReference>
<dbReference type="OrthoDB" id="5273847at2759"/>
<dbReference type="InterPro" id="IPR036047">
    <property type="entry name" value="F-box-like_dom_sf"/>
</dbReference>
<name>A0A6A6EMJ2_9PEZI</name>
<reference evidence="2" key="1">
    <citation type="journal article" date="2020" name="Stud. Mycol.">
        <title>101 Dothideomycetes genomes: a test case for predicting lifestyles and emergence of pathogens.</title>
        <authorList>
            <person name="Haridas S."/>
            <person name="Albert R."/>
            <person name="Binder M."/>
            <person name="Bloem J."/>
            <person name="Labutti K."/>
            <person name="Salamov A."/>
            <person name="Andreopoulos B."/>
            <person name="Baker S."/>
            <person name="Barry K."/>
            <person name="Bills G."/>
            <person name="Bluhm B."/>
            <person name="Cannon C."/>
            <person name="Castanera R."/>
            <person name="Culley D."/>
            <person name="Daum C."/>
            <person name="Ezra D."/>
            <person name="Gonzalez J."/>
            <person name="Henrissat B."/>
            <person name="Kuo A."/>
            <person name="Liang C."/>
            <person name="Lipzen A."/>
            <person name="Lutzoni F."/>
            <person name="Magnuson J."/>
            <person name="Mondo S."/>
            <person name="Nolan M."/>
            <person name="Ohm R."/>
            <person name="Pangilinan J."/>
            <person name="Park H.-J."/>
            <person name="Ramirez L."/>
            <person name="Alfaro M."/>
            <person name="Sun H."/>
            <person name="Tritt A."/>
            <person name="Yoshinaga Y."/>
            <person name="Zwiers L.-H."/>
            <person name="Turgeon B."/>
            <person name="Goodwin S."/>
            <person name="Spatafora J."/>
            <person name="Crous P."/>
            <person name="Grigoriev I."/>
        </authorList>
    </citation>
    <scope>NUCLEOTIDE SEQUENCE</scope>
    <source>
        <strain evidence="2">CBS 207.26</strain>
    </source>
</reference>